<evidence type="ECO:0000256" key="1">
    <source>
        <dbReference type="ARBA" id="ARBA00023098"/>
    </source>
</evidence>
<dbReference type="Pfam" id="PF01734">
    <property type="entry name" value="Patatin"/>
    <property type="match status" value="1"/>
</dbReference>
<dbReference type="InterPro" id="IPR016035">
    <property type="entry name" value="Acyl_Trfase/lysoPLipase"/>
</dbReference>
<keyword evidence="5" id="KW-1185">Reference proteome</keyword>
<dbReference type="InterPro" id="IPR002641">
    <property type="entry name" value="PNPLA_dom"/>
</dbReference>
<comment type="caution">
    <text evidence="4">The sequence shown here is derived from an EMBL/GenBank/DDBJ whole genome shotgun (WGS) entry which is preliminary data.</text>
</comment>
<protein>
    <recommendedName>
        <fullName evidence="3">PNPLA domain-containing protein</fullName>
    </recommendedName>
</protein>
<proteinExistence type="predicted"/>
<dbReference type="EMBL" id="CALNXI010000408">
    <property type="protein sequence ID" value="CAH3026506.1"/>
    <property type="molecule type" value="Genomic_DNA"/>
</dbReference>
<dbReference type="Gene3D" id="3.40.1090.10">
    <property type="entry name" value="Cytosolic phospholipase A2 catalytic domain"/>
    <property type="match status" value="1"/>
</dbReference>
<sequence length="116" mass="12934">MVKTGVAFSGGGIRSAAFCSGVLRRLLQKDVKIDYLSCVSGGGYTGTAYLDWKYRNGKKDDNESHEEFFNHMRQSAGFICHYNKPLFPAILDFLAITLVILFVSFLVPALNWLAFS</sequence>
<evidence type="ECO:0000256" key="2">
    <source>
        <dbReference type="SAM" id="Phobius"/>
    </source>
</evidence>
<gene>
    <name evidence="4" type="ORF">PEVE_00029247</name>
</gene>
<dbReference type="SUPFAM" id="SSF52151">
    <property type="entry name" value="FabD/lysophospholipase-like"/>
    <property type="match status" value="1"/>
</dbReference>
<evidence type="ECO:0000313" key="4">
    <source>
        <dbReference type="EMBL" id="CAH3026506.1"/>
    </source>
</evidence>
<evidence type="ECO:0000259" key="3">
    <source>
        <dbReference type="Pfam" id="PF01734"/>
    </source>
</evidence>
<feature type="transmembrane region" description="Helical" evidence="2">
    <location>
        <begin position="93"/>
        <end position="115"/>
    </location>
</feature>
<evidence type="ECO:0000313" key="5">
    <source>
        <dbReference type="Proteomes" id="UP001159427"/>
    </source>
</evidence>
<dbReference type="Proteomes" id="UP001159427">
    <property type="component" value="Unassembled WGS sequence"/>
</dbReference>
<organism evidence="4 5">
    <name type="scientific">Porites evermanni</name>
    <dbReference type="NCBI Taxonomy" id="104178"/>
    <lineage>
        <taxon>Eukaryota</taxon>
        <taxon>Metazoa</taxon>
        <taxon>Cnidaria</taxon>
        <taxon>Anthozoa</taxon>
        <taxon>Hexacorallia</taxon>
        <taxon>Scleractinia</taxon>
        <taxon>Fungiina</taxon>
        <taxon>Poritidae</taxon>
        <taxon>Porites</taxon>
    </lineage>
</organism>
<accession>A0ABN8MA57</accession>
<name>A0ABN8MA57_9CNID</name>
<reference evidence="4 5" key="1">
    <citation type="submission" date="2022-05" db="EMBL/GenBank/DDBJ databases">
        <authorList>
            <consortium name="Genoscope - CEA"/>
            <person name="William W."/>
        </authorList>
    </citation>
    <scope>NUCLEOTIDE SEQUENCE [LARGE SCALE GENOMIC DNA]</scope>
</reference>
<keyword evidence="2" id="KW-1133">Transmembrane helix</keyword>
<keyword evidence="2" id="KW-0472">Membrane</keyword>
<keyword evidence="2" id="KW-0812">Transmembrane</keyword>
<feature type="domain" description="PNPLA" evidence="3">
    <location>
        <begin position="7"/>
        <end position="57"/>
    </location>
</feature>
<keyword evidence="1" id="KW-0443">Lipid metabolism</keyword>